<dbReference type="EMBL" id="GDKF01007730">
    <property type="protein sequence ID" value="JAT70892.1"/>
    <property type="molecule type" value="Transcribed_RNA"/>
</dbReference>
<feature type="region of interest" description="Disordered" evidence="1">
    <location>
        <begin position="471"/>
        <end position="506"/>
    </location>
</feature>
<feature type="compositionally biased region" description="Pro residues" evidence="1">
    <location>
        <begin position="166"/>
        <end position="175"/>
    </location>
</feature>
<name>A0A1D1ZVE0_AUXPR</name>
<feature type="region of interest" description="Disordered" evidence="1">
    <location>
        <begin position="416"/>
        <end position="438"/>
    </location>
</feature>
<organism evidence="2">
    <name type="scientific">Auxenochlorella protothecoides</name>
    <name type="common">Green microalga</name>
    <name type="synonym">Chlorella protothecoides</name>
    <dbReference type="NCBI Taxonomy" id="3075"/>
    <lineage>
        <taxon>Eukaryota</taxon>
        <taxon>Viridiplantae</taxon>
        <taxon>Chlorophyta</taxon>
        <taxon>core chlorophytes</taxon>
        <taxon>Trebouxiophyceae</taxon>
        <taxon>Chlorellales</taxon>
        <taxon>Chlorellaceae</taxon>
        <taxon>Auxenochlorella</taxon>
    </lineage>
</organism>
<sequence length="526" mass="55049">RVQYTLWSLITYTGSSRIRCVRGWASLYASGLPRRRARVFSDPTPCASACNRAVAEPHAACMTTLCMRPGKGPHRWTHGGSSVVGPPACRPSTGGLPTLRSLRTRLTSSHGLASVSGPQVLAQPDVAGPPHPAPQPAAAHASIASDVACDQPQQRGHAMAQHLPTPQVPEPALPRPPRKAWNKGRPMDPETRQLLSQGAAQRWKDPEYRAAVSSKLKGKPAWNKGREMSAACRAKMSVARTGRVVGARTRARMAASQTARAPSTYAACTGEHLAGVPKSAEHRTAIAAGQARRHATARALRAYRAELALAGSGSGRLPAPPAPLAGPGAGGAVRAAPPATKQGVLQSFKAELHHFRRLQEALRPWVSDFEARAGRKPTMQDVQAAGVPWLLERYRHYILLRQRLFHGAGTVRGSLDGGMVAGRPGGAPVPQQNPKTKATATDRLAAALEYRSRQAAAAGGLPGAVGAAGPAVGGRDEAAAAAEGPGPAPPAGLERGQGLGPGASTRVRSAMLAAMEYKAKREQGKA</sequence>
<feature type="region of interest" description="Disordered" evidence="1">
    <location>
        <begin position="78"/>
        <end position="99"/>
    </location>
</feature>
<feature type="compositionally biased region" description="Low complexity" evidence="1">
    <location>
        <begin position="136"/>
        <end position="148"/>
    </location>
</feature>
<feature type="non-terminal residue" evidence="2">
    <location>
        <position position="1"/>
    </location>
</feature>
<feature type="compositionally biased region" description="Gly residues" evidence="1">
    <location>
        <begin position="416"/>
        <end position="425"/>
    </location>
</feature>
<protein>
    <submittedName>
        <fullName evidence="2">Uncharacterized protein</fullName>
    </submittedName>
</protein>
<evidence type="ECO:0000256" key="1">
    <source>
        <dbReference type="SAM" id="MobiDB-lite"/>
    </source>
</evidence>
<reference evidence="2" key="1">
    <citation type="submission" date="2015-08" db="EMBL/GenBank/DDBJ databases">
        <authorList>
            <person name="Babu N.S."/>
            <person name="Beckwith C.J."/>
            <person name="Beseler K.G."/>
            <person name="Brison A."/>
            <person name="Carone J.V."/>
            <person name="Caskin T.P."/>
            <person name="Diamond M."/>
            <person name="Durham M.E."/>
            <person name="Foxe J.M."/>
            <person name="Go M."/>
            <person name="Henderson B.A."/>
            <person name="Jones I.B."/>
            <person name="McGettigan J.A."/>
            <person name="Micheletti S.J."/>
            <person name="Nasrallah M.E."/>
            <person name="Ortiz D."/>
            <person name="Piller C.R."/>
            <person name="Privatt S.R."/>
            <person name="Schneider S.L."/>
            <person name="Sharp S."/>
            <person name="Smith T.C."/>
            <person name="Stanton J.D."/>
            <person name="Ullery H.E."/>
            <person name="Wilson R.J."/>
            <person name="Serrano M.G."/>
            <person name="Buck G."/>
            <person name="Lee V."/>
            <person name="Wang Y."/>
            <person name="Carvalho R."/>
            <person name="Voegtly L."/>
            <person name="Shi R."/>
            <person name="Duckworth R."/>
            <person name="Johnson A."/>
            <person name="Loviza R."/>
            <person name="Walstead R."/>
            <person name="Shah Z."/>
            <person name="Kiflezghi M."/>
            <person name="Wade K."/>
            <person name="Ball S.L."/>
            <person name="Bradley K.W."/>
            <person name="Asai D.J."/>
            <person name="Bowman C.A."/>
            <person name="Russell D.A."/>
            <person name="Pope W.H."/>
            <person name="Jacobs-Sera D."/>
            <person name="Hendrix R.W."/>
            <person name="Hatfull G.F."/>
        </authorList>
    </citation>
    <scope>NUCLEOTIDE SEQUENCE</scope>
</reference>
<proteinExistence type="predicted"/>
<feature type="region of interest" description="Disordered" evidence="1">
    <location>
        <begin position="113"/>
        <end position="207"/>
    </location>
</feature>
<dbReference type="AlphaFoldDB" id="A0A1D1ZVE0"/>
<gene>
    <name evidence="2" type="ORF">g.4244</name>
</gene>
<accession>A0A1D1ZVE0</accession>
<evidence type="ECO:0000313" key="2">
    <source>
        <dbReference type="EMBL" id="JAT70892.1"/>
    </source>
</evidence>